<dbReference type="EMBL" id="BKAL01000002">
    <property type="protein sequence ID" value="GEP67952.1"/>
    <property type="molecule type" value="Genomic_DNA"/>
</dbReference>
<evidence type="ECO:0000313" key="1">
    <source>
        <dbReference type="EMBL" id="GEP67952.1"/>
    </source>
</evidence>
<dbReference type="InterPro" id="IPR051209">
    <property type="entry name" value="FAD-bind_Monooxygenase_sf"/>
</dbReference>
<accession>A0A512P9Y6</accession>
<dbReference type="PANTHER" id="PTHR42877:SF4">
    <property type="entry name" value="FAD_NAD(P)-BINDING DOMAIN-CONTAINING PROTEIN-RELATED"/>
    <property type="match status" value="1"/>
</dbReference>
<evidence type="ECO:0000313" key="2">
    <source>
        <dbReference type="Proteomes" id="UP000321798"/>
    </source>
</evidence>
<gene>
    <name evidence="1" type="ORF">CSO01_06670</name>
</gene>
<dbReference type="RefSeq" id="WP_146951726.1">
    <property type="nucleotide sequence ID" value="NZ_BAABBJ010000015.1"/>
</dbReference>
<keyword evidence="2" id="KW-1185">Reference proteome</keyword>
<protein>
    <submittedName>
        <fullName evidence="1">Monooxygenase</fullName>
    </submittedName>
</protein>
<organism evidence="1 2">
    <name type="scientific">Cellulomonas soli</name>
    <dbReference type="NCBI Taxonomy" id="931535"/>
    <lineage>
        <taxon>Bacteria</taxon>
        <taxon>Bacillati</taxon>
        <taxon>Actinomycetota</taxon>
        <taxon>Actinomycetes</taxon>
        <taxon>Micrococcales</taxon>
        <taxon>Cellulomonadaceae</taxon>
        <taxon>Cellulomonas</taxon>
    </lineage>
</organism>
<reference evidence="1 2" key="1">
    <citation type="submission" date="2019-07" db="EMBL/GenBank/DDBJ databases">
        <title>Whole genome shotgun sequence of Cellulomonas soli NBRC 109434.</title>
        <authorList>
            <person name="Hosoyama A."/>
            <person name="Uohara A."/>
            <person name="Ohji S."/>
            <person name="Ichikawa N."/>
        </authorList>
    </citation>
    <scope>NUCLEOTIDE SEQUENCE [LARGE SCALE GENOMIC DNA]</scope>
    <source>
        <strain evidence="1 2">NBRC 109434</strain>
    </source>
</reference>
<keyword evidence="1" id="KW-0560">Oxidoreductase</keyword>
<dbReference type="InterPro" id="IPR036188">
    <property type="entry name" value="FAD/NAD-bd_sf"/>
</dbReference>
<dbReference type="GO" id="GO:0004497">
    <property type="term" value="F:monooxygenase activity"/>
    <property type="evidence" value="ECO:0007669"/>
    <property type="project" value="UniProtKB-KW"/>
</dbReference>
<dbReference type="PANTHER" id="PTHR42877">
    <property type="entry name" value="L-ORNITHINE N(5)-MONOOXYGENASE-RELATED"/>
    <property type="match status" value="1"/>
</dbReference>
<dbReference type="PRINTS" id="PR00469">
    <property type="entry name" value="PNDRDTASEII"/>
</dbReference>
<name>A0A512P9Y6_9CELL</name>
<dbReference type="Gene3D" id="3.50.50.60">
    <property type="entry name" value="FAD/NAD(P)-binding domain"/>
    <property type="match status" value="2"/>
</dbReference>
<dbReference type="Pfam" id="PF13738">
    <property type="entry name" value="Pyr_redox_3"/>
    <property type="match status" value="1"/>
</dbReference>
<dbReference type="OrthoDB" id="9808049at2"/>
<dbReference type="SUPFAM" id="SSF51905">
    <property type="entry name" value="FAD/NAD(P)-binding domain"/>
    <property type="match status" value="2"/>
</dbReference>
<proteinExistence type="predicted"/>
<dbReference type="AlphaFoldDB" id="A0A512P9Y6"/>
<keyword evidence="1" id="KW-0503">Monooxygenase</keyword>
<comment type="caution">
    <text evidence="1">The sequence shown here is derived from an EMBL/GenBank/DDBJ whole genome shotgun (WGS) entry which is preliminary data.</text>
</comment>
<dbReference type="Proteomes" id="UP000321798">
    <property type="component" value="Unassembled WGS sequence"/>
</dbReference>
<sequence>MGTELTDVVVIGAGIAGIGLAVRLRRAGVTDFVVLERADDIGGTWRDNTYPGVACDIPSHLYALSFLPHPGWTRVYAPGAEIHEYLRAAARSEGVLGHVRLRSPAQQMTWDAPARRWHVDTPTGRISARVLVVAAGRLTEPHMPDVPGLEDFEGSIVHSARWDPDVPIDGARVGVVGTGASAIQIVPAIAHRVDRLVVFQRSAPYVVPRDDQPYTAHERARFAQVDGAIDELRARTAAELEQGHAARRRVPEAQHELRARALTHLRAQVQDLRLRRALTPDHEVGCKRVLLSDDYYPALGLAHVDLRPSPLARVRARSAVAQDGTEHTLDVLVLATGFRTSEPTYAPRVRGRGGRVLADHWSGGMTAYASSAVHGFPNMFLVDGPNAALGHSSGVALIEAQIDYVLGAIAHLTGPGAPVLEVTARAEETYTRRIDAMAAGTVWLTGCRSWYVDERSGRLTLLWPGDTDSFRAANGTFSPAPYQAA</sequence>